<sequence>MPTDLSKEQAETVRLDKKDYEILRLLQTNAKLTVREIAARVHLSPTPVHERIKRMESQGVIRQYVTLVDSHLVNKGIKVICYVSLREHTRKAGKIFIDSILKFKEVIECYNVSGEFDFQLKIVAESMASYHTFYVNALSEIKGIGQTKSVFVMDTIKETHQIL</sequence>
<dbReference type="RefSeq" id="WP_073140196.1">
    <property type="nucleotide sequence ID" value="NZ_FQWQ01000004.1"/>
</dbReference>
<dbReference type="SUPFAM" id="SSF54909">
    <property type="entry name" value="Dimeric alpha+beta barrel"/>
    <property type="match status" value="1"/>
</dbReference>
<gene>
    <name evidence="5" type="ORF">SAMN04488109_5130</name>
</gene>
<dbReference type="InterPro" id="IPR011008">
    <property type="entry name" value="Dimeric_a/b-barrel"/>
</dbReference>
<dbReference type="InterPro" id="IPR011991">
    <property type="entry name" value="ArsR-like_HTH"/>
</dbReference>
<evidence type="ECO:0000256" key="3">
    <source>
        <dbReference type="ARBA" id="ARBA00023163"/>
    </source>
</evidence>
<dbReference type="InterPro" id="IPR000485">
    <property type="entry name" value="AsnC-type_HTH_dom"/>
</dbReference>
<dbReference type="GO" id="GO:0043565">
    <property type="term" value="F:sequence-specific DNA binding"/>
    <property type="evidence" value="ECO:0007669"/>
    <property type="project" value="InterPro"/>
</dbReference>
<feature type="domain" description="HTH asnC-type" evidence="4">
    <location>
        <begin position="15"/>
        <end position="78"/>
    </location>
</feature>
<dbReference type="Pfam" id="PF13412">
    <property type="entry name" value="HTH_24"/>
    <property type="match status" value="1"/>
</dbReference>
<organism evidence="5 6">
    <name type="scientific">Chryseolinea serpens</name>
    <dbReference type="NCBI Taxonomy" id="947013"/>
    <lineage>
        <taxon>Bacteria</taxon>
        <taxon>Pseudomonadati</taxon>
        <taxon>Bacteroidota</taxon>
        <taxon>Cytophagia</taxon>
        <taxon>Cytophagales</taxon>
        <taxon>Fulvivirgaceae</taxon>
        <taxon>Chryseolinea</taxon>
    </lineage>
</organism>
<evidence type="ECO:0000259" key="4">
    <source>
        <dbReference type="PROSITE" id="PS50956"/>
    </source>
</evidence>
<dbReference type="GO" id="GO:0005829">
    <property type="term" value="C:cytosol"/>
    <property type="evidence" value="ECO:0007669"/>
    <property type="project" value="TreeGrafter"/>
</dbReference>
<dbReference type="SMART" id="SM00344">
    <property type="entry name" value="HTH_ASNC"/>
    <property type="match status" value="1"/>
</dbReference>
<dbReference type="InterPro" id="IPR036390">
    <property type="entry name" value="WH_DNA-bd_sf"/>
</dbReference>
<proteinExistence type="predicted"/>
<dbReference type="PRINTS" id="PR00033">
    <property type="entry name" value="HTHASNC"/>
</dbReference>
<protein>
    <submittedName>
        <fullName evidence="5">DNA-binding transcriptional regulator, Lrp family</fullName>
    </submittedName>
</protein>
<name>A0A1M5VI90_9BACT</name>
<accession>A0A1M5VI90</accession>
<dbReference type="PROSITE" id="PS50956">
    <property type="entry name" value="HTH_ASNC_2"/>
    <property type="match status" value="1"/>
</dbReference>
<evidence type="ECO:0000256" key="1">
    <source>
        <dbReference type="ARBA" id="ARBA00023015"/>
    </source>
</evidence>
<dbReference type="OrthoDB" id="9800326at2"/>
<dbReference type="STRING" id="947013.SAMN04488109_5130"/>
<dbReference type="SUPFAM" id="SSF46785">
    <property type="entry name" value="Winged helix' DNA-binding domain"/>
    <property type="match status" value="1"/>
</dbReference>
<dbReference type="PANTHER" id="PTHR30154:SF34">
    <property type="entry name" value="TRANSCRIPTIONAL REGULATOR AZLB"/>
    <property type="match status" value="1"/>
</dbReference>
<dbReference type="InterPro" id="IPR019888">
    <property type="entry name" value="Tscrpt_reg_AsnC-like"/>
</dbReference>
<dbReference type="GO" id="GO:0043200">
    <property type="term" value="P:response to amino acid"/>
    <property type="evidence" value="ECO:0007669"/>
    <property type="project" value="TreeGrafter"/>
</dbReference>
<dbReference type="GO" id="GO:0006355">
    <property type="term" value="P:regulation of DNA-templated transcription"/>
    <property type="evidence" value="ECO:0007669"/>
    <property type="project" value="UniProtKB-ARBA"/>
</dbReference>
<dbReference type="Gene3D" id="3.30.70.920">
    <property type="match status" value="1"/>
</dbReference>
<keyword evidence="1" id="KW-0805">Transcription regulation</keyword>
<evidence type="ECO:0000256" key="2">
    <source>
        <dbReference type="ARBA" id="ARBA00023125"/>
    </source>
</evidence>
<dbReference type="InterPro" id="IPR036388">
    <property type="entry name" value="WH-like_DNA-bd_sf"/>
</dbReference>
<dbReference type="CDD" id="cd00090">
    <property type="entry name" value="HTH_ARSR"/>
    <property type="match status" value="1"/>
</dbReference>
<evidence type="ECO:0000313" key="5">
    <source>
        <dbReference type="EMBL" id="SHH74992.1"/>
    </source>
</evidence>
<dbReference type="AlphaFoldDB" id="A0A1M5VI90"/>
<keyword evidence="2 5" id="KW-0238">DNA-binding</keyword>
<dbReference type="Proteomes" id="UP000184212">
    <property type="component" value="Unassembled WGS sequence"/>
</dbReference>
<dbReference type="PANTHER" id="PTHR30154">
    <property type="entry name" value="LEUCINE-RESPONSIVE REGULATORY PROTEIN"/>
    <property type="match status" value="1"/>
</dbReference>
<dbReference type="EMBL" id="FQWQ01000004">
    <property type="protein sequence ID" value="SHH74992.1"/>
    <property type="molecule type" value="Genomic_DNA"/>
</dbReference>
<dbReference type="Pfam" id="PF01037">
    <property type="entry name" value="AsnC_trans_reg"/>
    <property type="match status" value="1"/>
</dbReference>
<keyword evidence="3" id="KW-0804">Transcription</keyword>
<reference evidence="5 6" key="1">
    <citation type="submission" date="2016-11" db="EMBL/GenBank/DDBJ databases">
        <authorList>
            <person name="Jaros S."/>
            <person name="Januszkiewicz K."/>
            <person name="Wedrychowicz H."/>
        </authorList>
    </citation>
    <scope>NUCLEOTIDE SEQUENCE [LARGE SCALE GENOMIC DNA]</scope>
    <source>
        <strain evidence="5 6">DSM 24574</strain>
    </source>
</reference>
<keyword evidence="6" id="KW-1185">Reference proteome</keyword>
<evidence type="ECO:0000313" key="6">
    <source>
        <dbReference type="Proteomes" id="UP000184212"/>
    </source>
</evidence>
<dbReference type="Gene3D" id="1.10.10.10">
    <property type="entry name" value="Winged helix-like DNA-binding domain superfamily/Winged helix DNA-binding domain"/>
    <property type="match status" value="1"/>
</dbReference>
<dbReference type="InterPro" id="IPR019887">
    <property type="entry name" value="Tscrpt_reg_AsnC/Lrp_C"/>
</dbReference>